<accession>A0A9W9JG86</accession>
<evidence type="ECO:0000256" key="1">
    <source>
        <dbReference type="ARBA" id="ARBA00004141"/>
    </source>
</evidence>
<feature type="transmembrane region" description="Helical" evidence="6">
    <location>
        <begin position="275"/>
        <end position="297"/>
    </location>
</feature>
<dbReference type="EMBL" id="JAPQKR010000015">
    <property type="protein sequence ID" value="KAJ5195471.1"/>
    <property type="molecule type" value="Genomic_DNA"/>
</dbReference>
<evidence type="ECO:0000256" key="6">
    <source>
        <dbReference type="SAM" id="Phobius"/>
    </source>
</evidence>
<comment type="subcellular location">
    <subcellularLocation>
        <location evidence="1">Membrane</location>
        <topology evidence="1">Multi-pass membrane protein</topology>
    </subcellularLocation>
</comment>
<feature type="transmembrane region" description="Helical" evidence="6">
    <location>
        <begin position="412"/>
        <end position="434"/>
    </location>
</feature>
<feature type="transmembrane region" description="Helical" evidence="6">
    <location>
        <begin position="146"/>
        <end position="171"/>
    </location>
</feature>
<dbReference type="GO" id="GO:0005886">
    <property type="term" value="C:plasma membrane"/>
    <property type="evidence" value="ECO:0007669"/>
    <property type="project" value="TreeGrafter"/>
</dbReference>
<feature type="transmembrane region" description="Helical" evidence="6">
    <location>
        <begin position="382"/>
        <end position="400"/>
    </location>
</feature>
<dbReference type="InterPro" id="IPR011701">
    <property type="entry name" value="MFS"/>
</dbReference>
<evidence type="ECO:0000313" key="9">
    <source>
        <dbReference type="Proteomes" id="UP001150904"/>
    </source>
</evidence>
<feature type="domain" description="Major facilitator superfamily (MFS) profile" evidence="7">
    <location>
        <begin position="56"/>
        <end position="549"/>
    </location>
</feature>
<feature type="transmembrane region" description="Helical" evidence="6">
    <location>
        <begin position="209"/>
        <end position="229"/>
    </location>
</feature>
<dbReference type="SUPFAM" id="SSF103473">
    <property type="entry name" value="MFS general substrate transporter"/>
    <property type="match status" value="1"/>
</dbReference>
<evidence type="ECO:0000256" key="4">
    <source>
        <dbReference type="ARBA" id="ARBA00023136"/>
    </source>
</evidence>
<dbReference type="PROSITE" id="PS50850">
    <property type="entry name" value="MFS"/>
    <property type="match status" value="1"/>
</dbReference>
<evidence type="ECO:0000313" key="8">
    <source>
        <dbReference type="EMBL" id="KAJ5195471.1"/>
    </source>
</evidence>
<keyword evidence="2 6" id="KW-0812">Transmembrane</keyword>
<dbReference type="PANTHER" id="PTHR23501:SF198">
    <property type="entry name" value="AZOLE RESISTANCE PROTEIN 1-RELATED"/>
    <property type="match status" value="1"/>
</dbReference>
<feature type="transmembrane region" description="Helical" evidence="6">
    <location>
        <begin position="358"/>
        <end position="375"/>
    </location>
</feature>
<name>A0A9W9JG86_9EURO</name>
<feature type="compositionally biased region" description="Polar residues" evidence="5">
    <location>
        <begin position="1"/>
        <end position="27"/>
    </location>
</feature>
<organism evidence="8 9">
    <name type="scientific">Penicillium cinerascens</name>
    <dbReference type="NCBI Taxonomy" id="70096"/>
    <lineage>
        <taxon>Eukaryota</taxon>
        <taxon>Fungi</taxon>
        <taxon>Dikarya</taxon>
        <taxon>Ascomycota</taxon>
        <taxon>Pezizomycotina</taxon>
        <taxon>Eurotiomycetes</taxon>
        <taxon>Eurotiomycetidae</taxon>
        <taxon>Eurotiales</taxon>
        <taxon>Aspergillaceae</taxon>
        <taxon>Penicillium</taxon>
    </lineage>
</organism>
<dbReference type="Gene3D" id="1.20.1250.20">
    <property type="entry name" value="MFS general substrate transporter like domains"/>
    <property type="match status" value="2"/>
</dbReference>
<feature type="transmembrane region" description="Helical" evidence="6">
    <location>
        <begin position="91"/>
        <end position="108"/>
    </location>
</feature>
<evidence type="ECO:0000256" key="2">
    <source>
        <dbReference type="ARBA" id="ARBA00022692"/>
    </source>
</evidence>
<proteinExistence type="predicted"/>
<dbReference type="CDD" id="cd17502">
    <property type="entry name" value="MFS_Azr1_MDR_like"/>
    <property type="match status" value="1"/>
</dbReference>
<dbReference type="OrthoDB" id="10021397at2759"/>
<dbReference type="RefSeq" id="XP_058305959.1">
    <property type="nucleotide sequence ID" value="XM_058455971.1"/>
</dbReference>
<feature type="transmembrane region" description="Helical" evidence="6">
    <location>
        <begin position="317"/>
        <end position="338"/>
    </location>
</feature>
<gene>
    <name evidence="8" type="ORF">N7498_008909</name>
</gene>
<dbReference type="InterPro" id="IPR020846">
    <property type="entry name" value="MFS_dom"/>
</dbReference>
<dbReference type="GeneID" id="83183272"/>
<protein>
    <submittedName>
        <fullName evidence="8">MFS transporter</fullName>
    </submittedName>
</protein>
<dbReference type="Proteomes" id="UP001150904">
    <property type="component" value="Unassembled WGS sequence"/>
</dbReference>
<feature type="transmembrane region" description="Helical" evidence="6">
    <location>
        <begin position="53"/>
        <end position="79"/>
    </location>
</feature>
<reference evidence="8" key="1">
    <citation type="submission" date="2022-12" db="EMBL/GenBank/DDBJ databases">
        <authorList>
            <person name="Petersen C."/>
        </authorList>
    </citation>
    <scope>NUCLEOTIDE SEQUENCE</scope>
    <source>
        <strain evidence="8">IBT 15544</strain>
    </source>
</reference>
<keyword evidence="4 6" id="KW-0472">Membrane</keyword>
<feature type="transmembrane region" description="Helical" evidence="6">
    <location>
        <begin position="120"/>
        <end position="140"/>
    </location>
</feature>
<dbReference type="GO" id="GO:0022857">
    <property type="term" value="F:transmembrane transporter activity"/>
    <property type="evidence" value="ECO:0007669"/>
    <property type="project" value="InterPro"/>
</dbReference>
<dbReference type="PANTHER" id="PTHR23501">
    <property type="entry name" value="MAJOR FACILITATOR SUPERFAMILY"/>
    <property type="match status" value="1"/>
</dbReference>
<sequence length="566" mass="61325">MVLSSPNETTVATKSEDAGSTAQPQHANRTKGPEANTTDESETNPTAMHGFKLYAIFIGICFGAFLMSLDIFVIATAIPSITSDFHDTSQLAWYPAAYSLTTCTLTPLAGKLSAKFPLRWVYITFFSIFMVGSLICGFAPNSNSFIVGRAVAGVGASGVASGGFVIVLTVCPEKMKPVLMGICSSCFAIGIIVAPVIGGAFTEKASWRWCFWVNLPPGAVTLVSMLCFFNPPSIQTDGTIIQRIKGLDLIGCGIFIPTIFMLLLAMMWGGTEKDWNSATIIGLFVASGVMFIIFVFWERHKGDGAMIPGILIVRRTVTFSVLFSFCHFGSLGILNYYLPEWFQAVDSATPLESGTRTLASVVAQIVGTLTAGILARKINYYNPWLLTGPLFMCTAAALYTQFSTYNTPSSHWIGFQVIQGLGVGMAQQMPTLLVQLAVKDKPDFMPAAVSLNLFFQYLGATVTQVIGGIVFRSILSKELTKHAGLNTSQKALLSEAGTAHVREITENNFPKRLSLVLESYNTAITSTFFVPVATTATAFFLAFGVKWTRIHEKRGTAPEEGELERQ</sequence>
<feature type="transmembrane region" description="Helical" evidence="6">
    <location>
        <begin position="454"/>
        <end position="475"/>
    </location>
</feature>
<evidence type="ECO:0000256" key="3">
    <source>
        <dbReference type="ARBA" id="ARBA00022989"/>
    </source>
</evidence>
<feature type="transmembrane region" description="Helical" evidence="6">
    <location>
        <begin position="178"/>
        <end position="197"/>
    </location>
</feature>
<feature type="transmembrane region" description="Helical" evidence="6">
    <location>
        <begin position="249"/>
        <end position="269"/>
    </location>
</feature>
<dbReference type="AlphaFoldDB" id="A0A9W9JG86"/>
<keyword evidence="9" id="KW-1185">Reference proteome</keyword>
<feature type="region of interest" description="Disordered" evidence="5">
    <location>
        <begin position="1"/>
        <end position="43"/>
    </location>
</feature>
<keyword evidence="3 6" id="KW-1133">Transmembrane helix</keyword>
<dbReference type="Pfam" id="PF07690">
    <property type="entry name" value="MFS_1"/>
    <property type="match status" value="1"/>
</dbReference>
<comment type="caution">
    <text evidence="8">The sequence shown here is derived from an EMBL/GenBank/DDBJ whole genome shotgun (WGS) entry which is preliminary data.</text>
</comment>
<evidence type="ECO:0000259" key="7">
    <source>
        <dbReference type="PROSITE" id="PS50850"/>
    </source>
</evidence>
<feature type="transmembrane region" description="Helical" evidence="6">
    <location>
        <begin position="523"/>
        <end position="545"/>
    </location>
</feature>
<evidence type="ECO:0000256" key="5">
    <source>
        <dbReference type="SAM" id="MobiDB-lite"/>
    </source>
</evidence>
<dbReference type="InterPro" id="IPR036259">
    <property type="entry name" value="MFS_trans_sf"/>
</dbReference>
<reference evidence="8" key="2">
    <citation type="journal article" date="2023" name="IMA Fungus">
        <title>Comparative genomic study of the Penicillium genus elucidates a diverse pangenome and 15 lateral gene transfer events.</title>
        <authorList>
            <person name="Petersen C."/>
            <person name="Sorensen T."/>
            <person name="Nielsen M.R."/>
            <person name="Sondergaard T.E."/>
            <person name="Sorensen J.L."/>
            <person name="Fitzpatrick D.A."/>
            <person name="Frisvad J.C."/>
            <person name="Nielsen K.L."/>
        </authorList>
    </citation>
    <scope>NUCLEOTIDE SEQUENCE</scope>
    <source>
        <strain evidence="8">IBT 15544</strain>
    </source>
</reference>